<evidence type="ECO:0008006" key="4">
    <source>
        <dbReference type="Google" id="ProtNLM"/>
    </source>
</evidence>
<feature type="chain" id="PRO_5003069502" description="Transmembrane protein" evidence="1">
    <location>
        <begin position="24"/>
        <end position="178"/>
    </location>
</feature>
<dbReference type="Pfam" id="PF13689">
    <property type="entry name" value="DUF4154"/>
    <property type="match status" value="1"/>
</dbReference>
<evidence type="ECO:0000313" key="3">
    <source>
        <dbReference type="Proteomes" id="UP000001625"/>
    </source>
</evidence>
<proteinExistence type="predicted"/>
<organism evidence="2 3">
    <name type="scientific">Sideroxydans lithotrophicus (strain ES-1)</name>
    <dbReference type="NCBI Taxonomy" id="580332"/>
    <lineage>
        <taxon>Bacteria</taxon>
        <taxon>Pseudomonadati</taxon>
        <taxon>Pseudomonadota</taxon>
        <taxon>Betaproteobacteria</taxon>
        <taxon>Nitrosomonadales</taxon>
        <taxon>Gallionellaceae</taxon>
        <taxon>Sideroxydans</taxon>
    </lineage>
</organism>
<name>D5CQ11_SIDLE</name>
<dbReference type="AlphaFoldDB" id="D5CQ11"/>
<dbReference type="EMBL" id="CP001965">
    <property type="protein sequence ID" value="ADE11175.1"/>
    <property type="molecule type" value="Genomic_DNA"/>
</dbReference>
<dbReference type="InterPro" id="IPR025293">
    <property type="entry name" value="YfiR/HmsC-like"/>
</dbReference>
<accession>D5CQ11</accession>
<reference evidence="2 3" key="1">
    <citation type="submission" date="2010-03" db="EMBL/GenBank/DDBJ databases">
        <title>Complete sequence of Sideroxydans lithotrophicus ES-1.</title>
        <authorList>
            <consortium name="US DOE Joint Genome Institute"/>
            <person name="Lucas S."/>
            <person name="Copeland A."/>
            <person name="Lapidus A."/>
            <person name="Cheng J.-F."/>
            <person name="Bruce D."/>
            <person name="Goodwin L."/>
            <person name="Pitluck S."/>
            <person name="Munk A.C."/>
            <person name="Detter J.C."/>
            <person name="Han C."/>
            <person name="Tapia R."/>
            <person name="Larimer F."/>
            <person name="Land M."/>
            <person name="Hauser L."/>
            <person name="Kyrpides N."/>
            <person name="Ivanova N."/>
            <person name="Emerson D."/>
            <person name="Woyke T."/>
        </authorList>
    </citation>
    <scope>NUCLEOTIDE SEQUENCE [LARGE SCALE GENOMIC DNA]</scope>
    <source>
        <strain evidence="2 3">ES-1</strain>
    </source>
</reference>
<dbReference type="STRING" id="580332.Slit_0937"/>
<evidence type="ECO:0000313" key="2">
    <source>
        <dbReference type="EMBL" id="ADE11175.1"/>
    </source>
</evidence>
<sequence precursor="true">MRDTARFLLLLFLLTGLGTQACRAELTELQIESAYVFNFIKFAEWPADTLKSGDKIRLCVLGNSELHASLSTLNGRKAGAYELQVMPHSDGSDGFSSCHALYIEDQEQHRLVPILKSLGSRPVLTISDIPNFAERGGNIGLIYRDDKVLFEINLASTRKAGLRLSSQMLNLAANIFGR</sequence>
<evidence type="ECO:0000256" key="1">
    <source>
        <dbReference type="SAM" id="SignalP"/>
    </source>
</evidence>
<dbReference type="PROSITE" id="PS51257">
    <property type="entry name" value="PROKAR_LIPOPROTEIN"/>
    <property type="match status" value="1"/>
</dbReference>
<dbReference type="HOGENOM" id="CLU_093136_1_0_4"/>
<keyword evidence="1" id="KW-0732">Signal</keyword>
<dbReference type="RefSeq" id="WP_013029073.1">
    <property type="nucleotide sequence ID" value="NC_013959.1"/>
</dbReference>
<dbReference type="eggNOG" id="ENOG5032YBM">
    <property type="taxonomic scope" value="Bacteria"/>
</dbReference>
<gene>
    <name evidence="2" type="ordered locus">Slit_0937</name>
</gene>
<keyword evidence="3" id="KW-1185">Reference proteome</keyword>
<protein>
    <recommendedName>
        <fullName evidence="4">Transmembrane protein</fullName>
    </recommendedName>
</protein>
<feature type="signal peptide" evidence="1">
    <location>
        <begin position="1"/>
        <end position="23"/>
    </location>
</feature>
<dbReference type="Proteomes" id="UP000001625">
    <property type="component" value="Chromosome"/>
</dbReference>
<dbReference type="OrthoDB" id="8527941at2"/>
<dbReference type="KEGG" id="slt:Slit_0937"/>